<dbReference type="STRING" id="634771.SAMN04488128_105368"/>
<reference evidence="3" key="1">
    <citation type="submission" date="2017-02" db="EMBL/GenBank/DDBJ databases">
        <authorList>
            <person name="Varghese N."/>
            <person name="Submissions S."/>
        </authorList>
    </citation>
    <scope>NUCLEOTIDE SEQUENCE [LARGE SCALE GENOMIC DNA]</scope>
    <source>
        <strain evidence="3">DSM 22224</strain>
    </source>
</reference>
<dbReference type="PANTHER" id="PTHR33446:SF2">
    <property type="entry name" value="PROTEIN TONB"/>
    <property type="match status" value="1"/>
</dbReference>
<feature type="domain" description="TonB C-terminal" evidence="1">
    <location>
        <begin position="78"/>
        <end position="143"/>
    </location>
</feature>
<dbReference type="PROSITE" id="PS51257">
    <property type="entry name" value="PROKAR_LIPOPROTEIN"/>
    <property type="match status" value="1"/>
</dbReference>
<dbReference type="InterPro" id="IPR037682">
    <property type="entry name" value="TonB_C"/>
</dbReference>
<dbReference type="PANTHER" id="PTHR33446">
    <property type="entry name" value="PROTEIN TONB-RELATED"/>
    <property type="match status" value="1"/>
</dbReference>
<proteinExistence type="predicted"/>
<dbReference type="GO" id="GO:0055085">
    <property type="term" value="P:transmembrane transport"/>
    <property type="evidence" value="ECO:0007669"/>
    <property type="project" value="InterPro"/>
</dbReference>
<dbReference type="InterPro" id="IPR051045">
    <property type="entry name" value="TonB-dependent_transducer"/>
</dbReference>
<keyword evidence="3" id="KW-1185">Reference proteome</keyword>
<gene>
    <name evidence="2" type="ORF">SAMN04488128_105368</name>
</gene>
<accession>A0A1T4TLG5</accession>
<evidence type="ECO:0000313" key="3">
    <source>
        <dbReference type="Proteomes" id="UP000190367"/>
    </source>
</evidence>
<dbReference type="EMBL" id="FUWZ01000005">
    <property type="protein sequence ID" value="SKA41217.1"/>
    <property type="molecule type" value="Genomic_DNA"/>
</dbReference>
<evidence type="ECO:0000259" key="1">
    <source>
        <dbReference type="Pfam" id="PF03544"/>
    </source>
</evidence>
<dbReference type="SUPFAM" id="SSF74653">
    <property type="entry name" value="TolA/TonB C-terminal domain"/>
    <property type="match status" value="1"/>
</dbReference>
<dbReference type="OrthoDB" id="964531at2"/>
<dbReference type="GO" id="GO:0031992">
    <property type="term" value="F:energy transducer activity"/>
    <property type="evidence" value="ECO:0007669"/>
    <property type="project" value="TreeGrafter"/>
</dbReference>
<dbReference type="GO" id="GO:0098797">
    <property type="term" value="C:plasma membrane protein complex"/>
    <property type="evidence" value="ECO:0007669"/>
    <property type="project" value="TreeGrafter"/>
</dbReference>
<dbReference type="Gene3D" id="3.30.1150.10">
    <property type="match status" value="1"/>
</dbReference>
<protein>
    <submittedName>
        <fullName evidence="2">TonB protein C-terminal</fullName>
    </submittedName>
</protein>
<organism evidence="2 3">
    <name type="scientific">Chitinophaga eiseniae</name>
    <dbReference type="NCBI Taxonomy" id="634771"/>
    <lineage>
        <taxon>Bacteria</taxon>
        <taxon>Pseudomonadati</taxon>
        <taxon>Bacteroidota</taxon>
        <taxon>Chitinophagia</taxon>
        <taxon>Chitinophagales</taxon>
        <taxon>Chitinophagaceae</taxon>
        <taxon>Chitinophaga</taxon>
    </lineage>
</organism>
<dbReference type="Pfam" id="PF03544">
    <property type="entry name" value="TonB_C"/>
    <property type="match status" value="1"/>
</dbReference>
<dbReference type="RefSeq" id="WP_078672169.1">
    <property type="nucleotide sequence ID" value="NZ_FUWZ01000005.1"/>
</dbReference>
<name>A0A1T4TLG5_9BACT</name>
<dbReference type="AlphaFoldDB" id="A0A1T4TLG5"/>
<sequence length="143" mass="16569">MNKIALIFLIQIIWGYSCKAQNRVSTGATDCVQEYDSTLQQKVYTNVDKMPEFEEGELSLMKFFRDHFRYPKDQDFFQGSINLVFVIGADGQVKNVHIANKQDASLTLVDKEALRVLNSMPKWKPGRCKGENVPVRMFWPIRF</sequence>
<evidence type="ECO:0000313" key="2">
    <source>
        <dbReference type="EMBL" id="SKA41217.1"/>
    </source>
</evidence>
<dbReference type="Proteomes" id="UP000190367">
    <property type="component" value="Unassembled WGS sequence"/>
</dbReference>